<evidence type="ECO:0000313" key="1">
    <source>
        <dbReference type="EMBL" id="VDK81942.1"/>
    </source>
</evidence>
<dbReference type="AlphaFoldDB" id="A0A3P6T204"/>
<evidence type="ECO:0000313" key="2">
    <source>
        <dbReference type="Proteomes" id="UP000277928"/>
    </source>
</evidence>
<reference evidence="1 2" key="1">
    <citation type="submission" date="2018-08" db="EMBL/GenBank/DDBJ databases">
        <authorList>
            <person name="Laetsch R D."/>
            <person name="Stevens L."/>
            <person name="Kumar S."/>
            <person name="Blaxter L. M."/>
        </authorList>
    </citation>
    <scope>NUCLEOTIDE SEQUENCE [LARGE SCALE GENOMIC DNA]</scope>
</reference>
<sequence length="174" mass="18225">MVTSAAGSCRIIDTVISPAYTAFFSEVVQVTSFGYEEAVGRENASAAADLEAVVGFSPTVELEAVAEEVVVGDEEFDVVAEAFAGEFVLAVPDVAEVVAKVVVPVEFADIADNNHGVAAEVFEHFVALDVEEEAVVAGDFGKQVVGVVLAEEEVVAAVEIVAKQTLVHRVIVDK</sequence>
<dbReference type="EMBL" id="UYRX01000420">
    <property type="protein sequence ID" value="VDK81942.1"/>
    <property type="molecule type" value="Genomic_DNA"/>
</dbReference>
<proteinExistence type="predicted"/>
<accession>A0A3P6T204</accession>
<keyword evidence="2" id="KW-1185">Reference proteome</keyword>
<name>A0A3P6T204_LITSI</name>
<dbReference type="Proteomes" id="UP000277928">
    <property type="component" value="Unassembled WGS sequence"/>
</dbReference>
<protein>
    <submittedName>
        <fullName evidence="1">Uncharacterized protein</fullName>
    </submittedName>
</protein>
<gene>
    <name evidence="1" type="ORF">NLS_LOCUS5520</name>
</gene>
<organism evidence="1 2">
    <name type="scientific">Litomosoides sigmodontis</name>
    <name type="common">Filarial nematode worm</name>
    <dbReference type="NCBI Taxonomy" id="42156"/>
    <lineage>
        <taxon>Eukaryota</taxon>
        <taxon>Metazoa</taxon>
        <taxon>Ecdysozoa</taxon>
        <taxon>Nematoda</taxon>
        <taxon>Chromadorea</taxon>
        <taxon>Rhabditida</taxon>
        <taxon>Spirurina</taxon>
        <taxon>Spiruromorpha</taxon>
        <taxon>Filarioidea</taxon>
        <taxon>Onchocercidae</taxon>
        <taxon>Litomosoides</taxon>
    </lineage>
</organism>